<dbReference type="Pfam" id="PF08487">
    <property type="entry name" value="VIT"/>
    <property type="match status" value="1"/>
</dbReference>
<dbReference type="InterPro" id="IPR022440">
    <property type="entry name" value="CHP03788"/>
</dbReference>
<proteinExistence type="predicted"/>
<dbReference type="Gene3D" id="3.40.50.410">
    <property type="entry name" value="von Willebrand factor, type A domain"/>
    <property type="match status" value="1"/>
</dbReference>
<dbReference type="PANTHER" id="PTHR45737">
    <property type="entry name" value="VON WILLEBRAND FACTOR A DOMAIN-CONTAINING PROTEIN 5A"/>
    <property type="match status" value="1"/>
</dbReference>
<sequence>MPPIYSYFFKRRPQREFLVDRYKPKKSRLVVFLQGFVFILMLLVLGIFILLLSNQAFANTPPADFQNMNIDNVSEGSLLVRTATPNQFKQIPLLKTDVLIDVSGMIARSHIKQYFTNTSKDYIEAIYVFPLPENAAVDHLRMRIGERIIKGVIKEKSAAKKLFDKAKREGKKAALVEQQRPNLFTNNVANIGPGETIVIEIEYQQVLHFEQGRFSLNFPMAITPRYIPGKPLNENISINGTGWAKNTDQVMDASFITPPIAPPSENINPVSIKINLNTGFPLKSLSSPYHKIIKHEKNNIMQIELASGTVKSDRDFELVWVPKINHAPKAALFSEEVNGDFYHLLMLSPPELKNHNGQALAREVTYVIDTSGSMYGASISQAKQALLMALDNLKLHDKFNIIEFNSVTSRLFSQAEFASFEMISRAKKYVKSLHADGGTRIAPALKLALNNAPEKNRVHQIIFLTDGSIGNESALFDIIHDRLGSSRLFTVGIGSAPNHYFMRKAAQFGRGSFTYIGDINDVNEKMSALFKKLESPLMTNIKLNFDAISEAQIWPKRIADLYSGEPLVLAIKSSEALHKINISGSRALSPWSATLNFKAQQSSKGIGTFWARQKISALSDSLHEGANKEQVRTDIIKVALNHHLVSKHTSLLAIDKTPSRPVNSKLKKKAVPVNLPRGQSTPHSFGRLAQTASFADLNLIMGFSLFMLFFALHILLRSKQYQPGESHG</sequence>
<dbReference type="InterPro" id="IPR002035">
    <property type="entry name" value="VWF_A"/>
</dbReference>
<feature type="domain" description="VWFA" evidence="2">
    <location>
        <begin position="363"/>
        <end position="533"/>
    </location>
</feature>
<dbReference type="EMBL" id="UOFH01000393">
    <property type="protein sequence ID" value="VAW67517.1"/>
    <property type="molecule type" value="Genomic_DNA"/>
</dbReference>
<dbReference type="Pfam" id="PF13768">
    <property type="entry name" value="VWA_3"/>
    <property type="match status" value="1"/>
</dbReference>
<evidence type="ECO:0000259" key="2">
    <source>
        <dbReference type="PROSITE" id="PS50234"/>
    </source>
</evidence>
<evidence type="ECO:0000313" key="4">
    <source>
        <dbReference type="EMBL" id="VAW67517.1"/>
    </source>
</evidence>
<evidence type="ECO:0000256" key="1">
    <source>
        <dbReference type="SAM" id="Phobius"/>
    </source>
</evidence>
<feature type="transmembrane region" description="Helical" evidence="1">
    <location>
        <begin position="697"/>
        <end position="716"/>
    </location>
</feature>
<keyword evidence="1" id="KW-1133">Transmembrane helix</keyword>
<keyword evidence="1" id="KW-0472">Membrane</keyword>
<dbReference type="AlphaFoldDB" id="A0A3B0XW99"/>
<feature type="transmembrane region" description="Helical" evidence="1">
    <location>
        <begin position="29"/>
        <end position="52"/>
    </location>
</feature>
<dbReference type="NCBIfam" id="TIGR03788">
    <property type="entry name" value="marine_srt_targ"/>
    <property type="match status" value="1"/>
</dbReference>
<protein>
    <submittedName>
        <fullName evidence="4">Inter-alpha-trypsin inhibitor domain protein</fullName>
    </submittedName>
</protein>
<organism evidence="4">
    <name type="scientific">hydrothermal vent metagenome</name>
    <dbReference type="NCBI Taxonomy" id="652676"/>
    <lineage>
        <taxon>unclassified sequences</taxon>
        <taxon>metagenomes</taxon>
        <taxon>ecological metagenomes</taxon>
    </lineage>
</organism>
<dbReference type="PROSITE" id="PS50234">
    <property type="entry name" value="VWFA"/>
    <property type="match status" value="1"/>
</dbReference>
<reference evidence="4" key="1">
    <citation type="submission" date="2018-06" db="EMBL/GenBank/DDBJ databases">
        <authorList>
            <person name="Zhirakovskaya E."/>
        </authorList>
    </citation>
    <scope>NUCLEOTIDE SEQUENCE</scope>
</reference>
<feature type="domain" description="VIT" evidence="3">
    <location>
        <begin position="77"/>
        <end position="205"/>
    </location>
</feature>
<name>A0A3B0XW99_9ZZZZ</name>
<evidence type="ECO:0000259" key="3">
    <source>
        <dbReference type="PROSITE" id="PS51468"/>
    </source>
</evidence>
<dbReference type="InterPro" id="IPR036465">
    <property type="entry name" value="vWFA_dom_sf"/>
</dbReference>
<dbReference type="PROSITE" id="PS51468">
    <property type="entry name" value="VIT"/>
    <property type="match status" value="1"/>
</dbReference>
<dbReference type="SMART" id="SM00609">
    <property type="entry name" value="VIT"/>
    <property type="match status" value="1"/>
</dbReference>
<gene>
    <name evidence="4" type="ORF">MNBD_GAMMA08-1039</name>
</gene>
<dbReference type="PANTHER" id="PTHR45737:SF6">
    <property type="entry name" value="VON WILLEBRAND FACTOR A DOMAIN-CONTAINING PROTEIN 5A"/>
    <property type="match status" value="1"/>
</dbReference>
<keyword evidence="1" id="KW-0812">Transmembrane</keyword>
<dbReference type="InterPro" id="IPR013694">
    <property type="entry name" value="VIT"/>
</dbReference>
<dbReference type="SUPFAM" id="SSF53300">
    <property type="entry name" value="vWA-like"/>
    <property type="match status" value="1"/>
</dbReference>
<dbReference type="SMART" id="SM00327">
    <property type="entry name" value="VWA"/>
    <property type="match status" value="1"/>
</dbReference>
<accession>A0A3B0XW99</accession>